<name>A0A4P6P086_9GAMM</name>
<protein>
    <submittedName>
        <fullName evidence="1">Nucleotidyltransferase family protein</fullName>
    </submittedName>
</protein>
<reference evidence="1 2" key="1">
    <citation type="submission" date="2018-12" db="EMBL/GenBank/DDBJ databases">
        <title>Complete genome of Litorilituus sediminis.</title>
        <authorList>
            <person name="Liu A."/>
            <person name="Rong J."/>
        </authorList>
    </citation>
    <scope>NUCLEOTIDE SEQUENCE [LARGE SCALE GENOMIC DNA]</scope>
    <source>
        <strain evidence="1 2">JCM 17549</strain>
    </source>
</reference>
<keyword evidence="1" id="KW-0808">Transferase</keyword>
<dbReference type="KEGG" id="lsd:EMK97_01070"/>
<sequence length="179" mass="21415">MSTEKVIELLKNDKHRLAILDCVYRLPIKHAYVGAGFVRNMVWDHLHDLPQSTELTDIDVIYFDCYEPQEKQYQYEQRLNAMMANVNWQVRNQAYMHLRNKDKAYQNLLDAMSYWPEKETAVAIRKLDEARYECISAFSLASLFNLQLSYNPKRPLSVFQQRVADKQWLQKWPKLRRVI</sequence>
<dbReference type="Pfam" id="PF06042">
    <property type="entry name" value="NTP_transf_6"/>
    <property type="match status" value="1"/>
</dbReference>
<organism evidence="1 2">
    <name type="scientific">Litorilituus sediminis</name>
    <dbReference type="NCBI Taxonomy" id="718192"/>
    <lineage>
        <taxon>Bacteria</taxon>
        <taxon>Pseudomonadati</taxon>
        <taxon>Pseudomonadota</taxon>
        <taxon>Gammaproteobacteria</taxon>
        <taxon>Alteromonadales</taxon>
        <taxon>Colwelliaceae</taxon>
        <taxon>Litorilituus</taxon>
    </lineage>
</organism>
<evidence type="ECO:0000313" key="2">
    <source>
        <dbReference type="Proteomes" id="UP000290244"/>
    </source>
</evidence>
<dbReference type="Proteomes" id="UP000290244">
    <property type="component" value="Chromosome"/>
</dbReference>
<evidence type="ECO:0000313" key="1">
    <source>
        <dbReference type="EMBL" id="QBG34426.1"/>
    </source>
</evidence>
<dbReference type="RefSeq" id="WP_130598621.1">
    <property type="nucleotide sequence ID" value="NZ_CP034759.1"/>
</dbReference>
<keyword evidence="2" id="KW-1185">Reference proteome</keyword>
<dbReference type="GO" id="GO:0016740">
    <property type="term" value="F:transferase activity"/>
    <property type="evidence" value="ECO:0007669"/>
    <property type="project" value="UniProtKB-KW"/>
</dbReference>
<proteinExistence type="predicted"/>
<accession>A0A4P6P086</accession>
<dbReference type="InterPro" id="IPR009267">
    <property type="entry name" value="NTP_transf_6"/>
</dbReference>
<gene>
    <name evidence="1" type="ORF">EMK97_01070</name>
</gene>
<dbReference type="AlphaFoldDB" id="A0A4P6P086"/>
<dbReference type="EMBL" id="CP034759">
    <property type="protein sequence ID" value="QBG34426.1"/>
    <property type="molecule type" value="Genomic_DNA"/>
</dbReference>
<dbReference type="PANTHER" id="PTHR39166">
    <property type="entry name" value="BLL1166 PROTEIN"/>
    <property type="match status" value="1"/>
</dbReference>
<dbReference type="OrthoDB" id="9805247at2"/>
<dbReference type="PANTHER" id="PTHR39166:SF1">
    <property type="entry name" value="BLL1166 PROTEIN"/>
    <property type="match status" value="1"/>
</dbReference>